<dbReference type="AlphaFoldDB" id="A0A916ZJ34"/>
<proteinExistence type="inferred from homology"/>
<comment type="similarity">
    <text evidence="1">Belongs to the enoyl-CoA hydratase/isomerase family.</text>
</comment>
<comment type="caution">
    <text evidence="2">The sequence shown here is derived from an EMBL/GenBank/DDBJ whole genome shotgun (WGS) entry which is preliminary data.</text>
</comment>
<dbReference type="SUPFAM" id="SSF52096">
    <property type="entry name" value="ClpP/crotonase"/>
    <property type="match status" value="1"/>
</dbReference>
<dbReference type="Proteomes" id="UP000635071">
    <property type="component" value="Unassembled WGS sequence"/>
</dbReference>
<dbReference type="Gene3D" id="1.10.12.10">
    <property type="entry name" value="Lyase 2-enoyl-coa Hydratase, Chain A, domain 2"/>
    <property type="match status" value="1"/>
</dbReference>
<evidence type="ECO:0000256" key="1">
    <source>
        <dbReference type="ARBA" id="ARBA00005254"/>
    </source>
</evidence>
<dbReference type="InterPro" id="IPR029045">
    <property type="entry name" value="ClpP/crotonase-like_dom_sf"/>
</dbReference>
<reference evidence="2" key="1">
    <citation type="journal article" date="2014" name="Int. J. Syst. Evol. Microbiol.">
        <title>Complete genome sequence of Corynebacterium casei LMG S-19264T (=DSM 44701T), isolated from a smear-ripened cheese.</title>
        <authorList>
            <consortium name="US DOE Joint Genome Institute (JGI-PGF)"/>
            <person name="Walter F."/>
            <person name="Albersmeier A."/>
            <person name="Kalinowski J."/>
            <person name="Ruckert C."/>
        </authorList>
    </citation>
    <scope>NUCLEOTIDE SEQUENCE</scope>
    <source>
        <strain evidence="2">CGMCC 1.15519</strain>
    </source>
</reference>
<evidence type="ECO:0000313" key="2">
    <source>
        <dbReference type="EMBL" id="GGE00384.1"/>
    </source>
</evidence>
<dbReference type="RefSeq" id="WP_188761164.1">
    <property type="nucleotide sequence ID" value="NZ_BMJM01000001.1"/>
</dbReference>
<sequence length="63" mass="6916">MIWRFGSSELPFDLLEIDGPFALALGSSGDVKEGVGAFIEKRAPAFPGRVSTDMPVGYPWWKD</sequence>
<evidence type="ECO:0008006" key="4">
    <source>
        <dbReference type="Google" id="ProtNLM"/>
    </source>
</evidence>
<name>A0A916ZJ34_9SPHN</name>
<reference evidence="2" key="2">
    <citation type="submission" date="2020-09" db="EMBL/GenBank/DDBJ databases">
        <authorList>
            <person name="Sun Q."/>
            <person name="Zhou Y."/>
        </authorList>
    </citation>
    <scope>NUCLEOTIDE SEQUENCE</scope>
    <source>
        <strain evidence="2">CGMCC 1.15519</strain>
    </source>
</reference>
<dbReference type="InterPro" id="IPR014748">
    <property type="entry name" value="Enoyl-CoA_hydra_C"/>
</dbReference>
<protein>
    <recommendedName>
        <fullName evidence="4">Enoyl-CoA hydratase/isomerase family protein</fullName>
    </recommendedName>
</protein>
<gene>
    <name evidence="2" type="ORF">GCM10011529_03250</name>
</gene>
<accession>A0A916ZJ34</accession>
<organism evidence="2 3">
    <name type="scientific">Sandarakinorhabdus glacialis</name>
    <dbReference type="NCBI Taxonomy" id="1614636"/>
    <lineage>
        <taxon>Bacteria</taxon>
        <taxon>Pseudomonadati</taxon>
        <taxon>Pseudomonadota</taxon>
        <taxon>Alphaproteobacteria</taxon>
        <taxon>Sphingomonadales</taxon>
        <taxon>Sphingosinicellaceae</taxon>
        <taxon>Sandarakinorhabdus</taxon>
    </lineage>
</organism>
<keyword evidence="3" id="KW-1185">Reference proteome</keyword>
<dbReference type="EMBL" id="BMJM01000001">
    <property type="protein sequence ID" value="GGE00384.1"/>
    <property type="molecule type" value="Genomic_DNA"/>
</dbReference>
<evidence type="ECO:0000313" key="3">
    <source>
        <dbReference type="Proteomes" id="UP000635071"/>
    </source>
</evidence>